<evidence type="ECO:0000313" key="2">
    <source>
        <dbReference type="Proteomes" id="UP000005239"/>
    </source>
</evidence>
<evidence type="ECO:0000313" key="1">
    <source>
        <dbReference type="EnsemblMetazoa" id="PPA04272.1"/>
    </source>
</evidence>
<accession>A0A2A6B7K1</accession>
<dbReference type="InterPro" id="IPR052860">
    <property type="entry name" value="NRL-GPCR1"/>
</dbReference>
<reference evidence="2" key="1">
    <citation type="journal article" date="2008" name="Nat. Genet.">
        <title>The Pristionchus pacificus genome provides a unique perspective on nematode lifestyle and parasitism.</title>
        <authorList>
            <person name="Dieterich C."/>
            <person name="Clifton S.W."/>
            <person name="Schuster L.N."/>
            <person name="Chinwalla A."/>
            <person name="Delehaunty K."/>
            <person name="Dinkelacker I."/>
            <person name="Fulton L."/>
            <person name="Fulton R."/>
            <person name="Godfrey J."/>
            <person name="Minx P."/>
            <person name="Mitreva M."/>
            <person name="Roeseler W."/>
            <person name="Tian H."/>
            <person name="Witte H."/>
            <person name="Yang S.P."/>
            <person name="Wilson R.K."/>
            <person name="Sommer R.J."/>
        </authorList>
    </citation>
    <scope>NUCLEOTIDE SEQUENCE [LARGE SCALE GENOMIC DNA]</scope>
    <source>
        <strain evidence="2">PS312</strain>
    </source>
</reference>
<dbReference type="PANTHER" id="PTHR47521:SF18">
    <property type="entry name" value="G PROTEIN-COUPLED RECEPTOR-RELATED"/>
    <property type="match status" value="1"/>
</dbReference>
<organism evidence="1 2">
    <name type="scientific">Pristionchus pacificus</name>
    <name type="common">Parasitic nematode worm</name>
    <dbReference type="NCBI Taxonomy" id="54126"/>
    <lineage>
        <taxon>Eukaryota</taxon>
        <taxon>Metazoa</taxon>
        <taxon>Ecdysozoa</taxon>
        <taxon>Nematoda</taxon>
        <taxon>Chromadorea</taxon>
        <taxon>Rhabditida</taxon>
        <taxon>Rhabditina</taxon>
        <taxon>Diplogasteromorpha</taxon>
        <taxon>Diplogasteroidea</taxon>
        <taxon>Neodiplogasteridae</taxon>
        <taxon>Pristionchus</taxon>
    </lineage>
</organism>
<sequence>MNYEMLRMISDVDAFLDYAALHPVLPPFFFCFTSLCSIPIIILFIATQKCALHLNCRYLISFWCVSLLGVLVNIVMLNTATMNYEKYGYIPRGILEPPLRPPFLAVHSMVYASSSCFEMFIAFERILSAMKPDSYHESSAYWRMLISLTIFAYTLGTCIGYTIYIAGHHILGVIIYNVIDISTLVINTFGIRYCKARYLQLYGNGSLNARYQVYEAYEMAKAMHPVYWISFCLKGIAIIIAYVYFLLMDFFNGSLYALMDFGYFTAHAFNCAFSSAVLMYLHKSLRKSTLTLLGLKKLTYLVQN</sequence>
<name>A0A2A6B7K1_PRIPA</name>
<reference evidence="1" key="2">
    <citation type="submission" date="2022-06" db="UniProtKB">
        <authorList>
            <consortium name="EnsemblMetazoa"/>
        </authorList>
    </citation>
    <scope>IDENTIFICATION</scope>
    <source>
        <strain evidence="1">PS312</strain>
    </source>
</reference>
<dbReference type="PANTHER" id="PTHR47521">
    <property type="entry name" value="SERPENTINE RECEPTOR, CLASS E (EPSILON)-RELATED"/>
    <property type="match status" value="1"/>
</dbReference>
<protein>
    <submittedName>
        <fullName evidence="1">Uncharacterized protein</fullName>
    </submittedName>
</protein>
<accession>A0A8R1U4A5</accession>
<dbReference type="Proteomes" id="UP000005239">
    <property type="component" value="Unassembled WGS sequence"/>
</dbReference>
<dbReference type="EnsemblMetazoa" id="PPA04272.1">
    <property type="protein sequence ID" value="PPA04272.1"/>
    <property type="gene ID" value="WBGene00093826"/>
</dbReference>
<keyword evidence="2" id="KW-1185">Reference proteome</keyword>
<gene>
    <name evidence="1" type="primary">WBGene00093826</name>
</gene>
<proteinExistence type="predicted"/>
<dbReference type="AlphaFoldDB" id="A0A2A6B7K1"/>